<evidence type="ECO:0000256" key="1">
    <source>
        <dbReference type="SAM" id="Phobius"/>
    </source>
</evidence>
<reference evidence="2 3" key="1">
    <citation type="submission" date="2018-11" db="EMBL/GenBank/DDBJ databases">
        <title>Flavobacterium sp. nov., YIM 102701-2 draft genome.</title>
        <authorList>
            <person name="Li G."/>
            <person name="Jiang Y."/>
        </authorList>
    </citation>
    <scope>NUCLEOTIDE SEQUENCE [LARGE SCALE GENOMIC DNA]</scope>
    <source>
        <strain evidence="2 3">YIM 102701-2</strain>
    </source>
</reference>
<keyword evidence="3" id="KW-1185">Reference proteome</keyword>
<gene>
    <name evidence="2" type="ORF">EG240_11945</name>
</gene>
<evidence type="ECO:0000313" key="2">
    <source>
        <dbReference type="EMBL" id="RRJ89343.1"/>
    </source>
</evidence>
<evidence type="ECO:0000313" key="3">
    <source>
        <dbReference type="Proteomes" id="UP000275719"/>
    </source>
</evidence>
<dbReference type="EMBL" id="RQVQ01000029">
    <property type="protein sequence ID" value="RRJ89343.1"/>
    <property type="molecule type" value="Genomic_DNA"/>
</dbReference>
<sequence length="148" mass="17704">MEREIEILKKSILVINEFNYNIHSINSSKEYLKIHNRNLETILKIARNRNSKFLKTKLSEYPKISEAELDDYINSKRKNINLINLITLFFFRLLYFFVDRAVRLIKTKGSGPSIIKNKLSKIEETNNYILKVVENPFLEEIYLDEKFR</sequence>
<feature type="transmembrane region" description="Helical" evidence="1">
    <location>
        <begin position="80"/>
        <end position="98"/>
    </location>
</feature>
<organism evidence="2 3">
    <name type="scientific">Paenimyroides tangerinum</name>
    <dbReference type="NCBI Taxonomy" id="2488728"/>
    <lineage>
        <taxon>Bacteria</taxon>
        <taxon>Pseudomonadati</taxon>
        <taxon>Bacteroidota</taxon>
        <taxon>Flavobacteriia</taxon>
        <taxon>Flavobacteriales</taxon>
        <taxon>Flavobacteriaceae</taxon>
        <taxon>Paenimyroides</taxon>
    </lineage>
</organism>
<comment type="caution">
    <text evidence="2">The sequence shown here is derived from an EMBL/GenBank/DDBJ whole genome shotgun (WGS) entry which is preliminary data.</text>
</comment>
<keyword evidence="1" id="KW-0812">Transmembrane</keyword>
<dbReference type="Proteomes" id="UP000275719">
    <property type="component" value="Unassembled WGS sequence"/>
</dbReference>
<keyword evidence="1" id="KW-0472">Membrane</keyword>
<dbReference type="OrthoDB" id="1439601at2"/>
<accession>A0A3P3W9L5</accession>
<keyword evidence="1" id="KW-1133">Transmembrane helix</keyword>
<dbReference type="RefSeq" id="WP_125019624.1">
    <property type="nucleotide sequence ID" value="NZ_RQVQ01000029.1"/>
</dbReference>
<protein>
    <submittedName>
        <fullName evidence="2">Uncharacterized protein</fullName>
    </submittedName>
</protein>
<proteinExistence type="predicted"/>
<dbReference type="AlphaFoldDB" id="A0A3P3W9L5"/>
<name>A0A3P3W9L5_9FLAO</name>